<feature type="transmembrane region" description="Helical" evidence="1">
    <location>
        <begin position="56"/>
        <end position="76"/>
    </location>
</feature>
<protein>
    <submittedName>
        <fullName evidence="2">Uncharacterized protein</fullName>
    </submittedName>
</protein>
<feature type="transmembrane region" description="Helical" evidence="1">
    <location>
        <begin position="112"/>
        <end position="130"/>
    </location>
</feature>
<keyword evidence="1" id="KW-1133">Transmembrane helix</keyword>
<sequence>MAQSEIEWDVNPSTSRVVEALLAVQFGLVGGTILFAGTSLFLALAARYATERATPVLVGFLVLGIVVPILLFYLVLRAVAGSGIKRVIALYYFYDSAHPERTIFDHAPPRRYVGAATVGLFGYLSTIFLFEFRPDIVYLFVVISIPFCYLLWWSIPNRGHLDIESEALVVYNRRLLTEGGSASARNLLRGFSNDDRQTSLKDVIGMRAIQIGDIVILALRHRSGYAPTLVVVPPRVAERFAQEYGS</sequence>
<dbReference type="Proteomes" id="UP000198397">
    <property type="component" value="Unassembled WGS sequence"/>
</dbReference>
<dbReference type="EMBL" id="FZNQ01000027">
    <property type="protein sequence ID" value="SNR64590.1"/>
    <property type="molecule type" value="Genomic_DNA"/>
</dbReference>
<keyword evidence="1" id="KW-0472">Membrane</keyword>
<keyword evidence="3" id="KW-1185">Reference proteome</keyword>
<name>A0A238Y0T3_HALVU</name>
<reference evidence="2 3" key="1">
    <citation type="submission" date="2017-06" db="EMBL/GenBank/DDBJ databases">
        <authorList>
            <person name="Kim H.J."/>
            <person name="Triplett B.A."/>
        </authorList>
    </citation>
    <scope>NUCLEOTIDE SEQUENCE [LARGE SCALE GENOMIC DNA]</scope>
    <source>
        <strain evidence="2 3">DSM 8800</strain>
    </source>
</reference>
<gene>
    <name evidence="2" type="ORF">SAMN06264855_1275</name>
</gene>
<evidence type="ECO:0000313" key="3">
    <source>
        <dbReference type="Proteomes" id="UP000198397"/>
    </source>
</evidence>
<keyword evidence="1" id="KW-0812">Transmembrane</keyword>
<accession>A0A238Y0T3</accession>
<dbReference type="OrthoDB" id="380273at2157"/>
<evidence type="ECO:0000313" key="2">
    <source>
        <dbReference type="EMBL" id="SNR64590.1"/>
    </source>
</evidence>
<feature type="transmembrane region" description="Helical" evidence="1">
    <location>
        <begin position="136"/>
        <end position="155"/>
    </location>
</feature>
<dbReference type="RefSeq" id="WP_218818964.1">
    <property type="nucleotide sequence ID" value="NZ_FZNQ01000027.1"/>
</dbReference>
<feature type="transmembrane region" description="Helical" evidence="1">
    <location>
        <begin position="21"/>
        <end position="44"/>
    </location>
</feature>
<organism evidence="2 3">
    <name type="scientific">Halorubrum vacuolatum</name>
    <name type="common">Natronobacterium vacuolatum</name>
    <dbReference type="NCBI Taxonomy" id="63740"/>
    <lineage>
        <taxon>Archaea</taxon>
        <taxon>Methanobacteriati</taxon>
        <taxon>Methanobacteriota</taxon>
        <taxon>Stenosarchaea group</taxon>
        <taxon>Halobacteria</taxon>
        <taxon>Halobacteriales</taxon>
        <taxon>Haloferacaceae</taxon>
        <taxon>Halorubrum</taxon>
    </lineage>
</organism>
<dbReference type="AlphaFoldDB" id="A0A238Y0T3"/>
<evidence type="ECO:0000256" key="1">
    <source>
        <dbReference type="SAM" id="Phobius"/>
    </source>
</evidence>
<proteinExistence type="predicted"/>